<dbReference type="Proteomes" id="UP000299102">
    <property type="component" value="Unassembled WGS sequence"/>
</dbReference>
<evidence type="ECO:0000313" key="3">
    <source>
        <dbReference type="Proteomes" id="UP000299102"/>
    </source>
</evidence>
<dbReference type="EMBL" id="BGZK01002263">
    <property type="protein sequence ID" value="GBP92324.1"/>
    <property type="molecule type" value="Genomic_DNA"/>
</dbReference>
<evidence type="ECO:0000256" key="1">
    <source>
        <dbReference type="SAM" id="MobiDB-lite"/>
    </source>
</evidence>
<gene>
    <name evidence="2" type="ORF">EVAR_67025_1</name>
</gene>
<organism evidence="2 3">
    <name type="scientific">Eumeta variegata</name>
    <name type="common">Bagworm moth</name>
    <name type="synonym">Eumeta japonica</name>
    <dbReference type="NCBI Taxonomy" id="151549"/>
    <lineage>
        <taxon>Eukaryota</taxon>
        <taxon>Metazoa</taxon>
        <taxon>Ecdysozoa</taxon>
        <taxon>Arthropoda</taxon>
        <taxon>Hexapoda</taxon>
        <taxon>Insecta</taxon>
        <taxon>Pterygota</taxon>
        <taxon>Neoptera</taxon>
        <taxon>Endopterygota</taxon>
        <taxon>Lepidoptera</taxon>
        <taxon>Glossata</taxon>
        <taxon>Ditrysia</taxon>
        <taxon>Tineoidea</taxon>
        <taxon>Psychidae</taxon>
        <taxon>Oiketicinae</taxon>
        <taxon>Eumeta</taxon>
    </lineage>
</organism>
<keyword evidence="3" id="KW-1185">Reference proteome</keyword>
<reference evidence="2 3" key="1">
    <citation type="journal article" date="2019" name="Commun. Biol.">
        <title>The bagworm genome reveals a unique fibroin gene that provides high tensile strength.</title>
        <authorList>
            <person name="Kono N."/>
            <person name="Nakamura H."/>
            <person name="Ohtoshi R."/>
            <person name="Tomita M."/>
            <person name="Numata K."/>
            <person name="Arakawa K."/>
        </authorList>
    </citation>
    <scope>NUCLEOTIDE SEQUENCE [LARGE SCALE GENOMIC DNA]</scope>
</reference>
<protein>
    <submittedName>
        <fullName evidence="2">Uncharacterized protein</fullName>
    </submittedName>
</protein>
<evidence type="ECO:0000313" key="2">
    <source>
        <dbReference type="EMBL" id="GBP92324.1"/>
    </source>
</evidence>
<feature type="region of interest" description="Disordered" evidence="1">
    <location>
        <begin position="1"/>
        <end position="23"/>
    </location>
</feature>
<accession>A0A4C1ZZ78</accession>
<sequence length="133" mass="15014">MTTWDRGQQLGALPAPPGVPTRGLSLYQSHSRDSYAEEPLEGFHRIVTRCRHLHAAQAAPTQTKQMEQCRPRRRAVRQLCLPAVGTRLRATRGAPDVMYSYSDEFRKSMGSQLSRRLTGKKHTQYLYAGGFTP</sequence>
<proteinExistence type="predicted"/>
<name>A0A4C1ZZ78_EUMVA</name>
<comment type="caution">
    <text evidence="2">The sequence shown here is derived from an EMBL/GenBank/DDBJ whole genome shotgun (WGS) entry which is preliminary data.</text>
</comment>
<dbReference type="AlphaFoldDB" id="A0A4C1ZZ78"/>